<accession>A0A1A9A668</accession>
<gene>
    <name evidence="2" type="ORF">GA0070611_5256</name>
</gene>
<dbReference type="SUPFAM" id="SSF50969">
    <property type="entry name" value="YVTN repeat-like/Quinoprotein amine dehydrogenase"/>
    <property type="match status" value="1"/>
</dbReference>
<dbReference type="PATRIC" id="fig|261654.4.peg.5325"/>
<proteinExistence type="predicted"/>
<protein>
    <recommendedName>
        <fullName evidence="4">40-residue YVTN family beta-propeller repeat-containing protein</fullName>
    </recommendedName>
</protein>
<keyword evidence="3" id="KW-1185">Reference proteome</keyword>
<dbReference type="PANTHER" id="PTHR47197:SF3">
    <property type="entry name" value="DIHYDRO-HEME D1 DEHYDROGENASE"/>
    <property type="match status" value="1"/>
</dbReference>
<evidence type="ECO:0008006" key="4">
    <source>
        <dbReference type="Google" id="ProtNLM"/>
    </source>
</evidence>
<evidence type="ECO:0000256" key="1">
    <source>
        <dbReference type="SAM" id="SignalP"/>
    </source>
</evidence>
<dbReference type="PANTHER" id="PTHR47197">
    <property type="entry name" value="PROTEIN NIRF"/>
    <property type="match status" value="1"/>
</dbReference>
<keyword evidence="1" id="KW-0732">Signal</keyword>
<feature type="chain" id="PRO_5008383240" description="40-residue YVTN family beta-propeller repeat-containing protein" evidence="1">
    <location>
        <begin position="32"/>
        <end position="564"/>
    </location>
</feature>
<name>A0A1A9A668_9ACTN</name>
<dbReference type="InterPro" id="IPR015943">
    <property type="entry name" value="WD40/YVTN_repeat-like_dom_sf"/>
</dbReference>
<dbReference type="Proteomes" id="UP000199385">
    <property type="component" value="Chromosome I"/>
</dbReference>
<feature type="signal peptide" evidence="1">
    <location>
        <begin position="1"/>
        <end position="31"/>
    </location>
</feature>
<sequence>MRGNLVARLMVAVLGAAAGAVAPLAAGVAHAEGPVGLGLQNFTHLVVDPAHGQLFVSQGRYTSDLRVTDLNGGARRTIPNLPGATGMALSPDGATLYVALVQGSAVAAIDTATLTEKARYGLGASSCPEWLAPAGGKLYVGYGCSTGKGMLASIDVRGATPVVALDLPLAGGTYYDAPFLVSSPANPGRLVVLDRTGVNVRLPARATLYDVSSGTPSRVAAVPPEACSALQDAAVSADGSRVVLACSYVDDPASEYAQPGSAHLAYSLTDLTPAGTYPSATSPYAVATAPDGAHVVLGTTADSIHVARPDGTPVRRYDLPAGHNVERQGLAVGADSRTLYAVTTDQNHENPVLRRLTDYRTAGSTILLAAPATTPRTKLFTVDGSLSFAGAQVSSPRTLRVVKQDLTGSHPLADVTTDTAGKFSFSDVPLVGGPVTYTVSFAGNGTQPGASRSETVQVSRTATALSLTTKVATLSSGRGTTVTAQLGTTYRNRTVCLYAQPSGGARRQLSCGEVDGYGRLTASWPQHRGVSFTATFAGDERNAPAEVAARSYGTLLKPGVFRGN</sequence>
<dbReference type="RefSeq" id="WP_157740389.1">
    <property type="nucleotide sequence ID" value="NZ_LT594323.1"/>
</dbReference>
<reference evidence="3" key="1">
    <citation type="submission" date="2016-06" db="EMBL/GenBank/DDBJ databases">
        <authorList>
            <person name="Varghese N."/>
            <person name="Submissions Spin"/>
        </authorList>
    </citation>
    <scope>NUCLEOTIDE SEQUENCE [LARGE SCALE GENOMIC DNA]</scope>
    <source>
        <strain evidence="3">DSM 44815</strain>
    </source>
</reference>
<organism evidence="2 3">
    <name type="scientific">Micromonospora auratinigra</name>
    <dbReference type="NCBI Taxonomy" id="261654"/>
    <lineage>
        <taxon>Bacteria</taxon>
        <taxon>Bacillati</taxon>
        <taxon>Actinomycetota</taxon>
        <taxon>Actinomycetes</taxon>
        <taxon>Micromonosporales</taxon>
        <taxon>Micromonosporaceae</taxon>
        <taxon>Micromonospora</taxon>
    </lineage>
</organism>
<dbReference type="InterPro" id="IPR051200">
    <property type="entry name" value="Host-pathogen_enzymatic-act"/>
</dbReference>
<dbReference type="InterPro" id="IPR011044">
    <property type="entry name" value="Quino_amine_DH_bsu"/>
</dbReference>
<dbReference type="AlphaFoldDB" id="A0A1A9A668"/>
<dbReference type="Gene3D" id="2.130.10.10">
    <property type="entry name" value="YVTN repeat-like/Quinoprotein amine dehydrogenase"/>
    <property type="match status" value="2"/>
</dbReference>
<dbReference type="EMBL" id="LT594323">
    <property type="protein sequence ID" value="SBT51618.1"/>
    <property type="molecule type" value="Genomic_DNA"/>
</dbReference>
<dbReference type="STRING" id="261654.GA0070611_5256"/>
<evidence type="ECO:0000313" key="2">
    <source>
        <dbReference type="EMBL" id="SBT51618.1"/>
    </source>
</evidence>
<evidence type="ECO:0000313" key="3">
    <source>
        <dbReference type="Proteomes" id="UP000199385"/>
    </source>
</evidence>
<dbReference type="OrthoDB" id="4332189at2"/>